<feature type="signal peptide" evidence="1">
    <location>
        <begin position="1"/>
        <end position="18"/>
    </location>
</feature>
<evidence type="ECO:0000313" key="3">
    <source>
        <dbReference type="Proteomes" id="UP000319014"/>
    </source>
</evidence>
<dbReference type="RefSeq" id="WP_142663318.1">
    <property type="nucleotide sequence ID" value="NZ_FXTK01000009.1"/>
</dbReference>
<gene>
    <name evidence="2" type="ORF">SAMN06265221_10942</name>
</gene>
<dbReference type="Proteomes" id="UP000319014">
    <property type="component" value="Unassembled WGS sequence"/>
</dbReference>
<keyword evidence="3" id="KW-1185">Reference proteome</keyword>
<organism evidence="2 3">
    <name type="scientific">Paracoccus laeviglucosivorans</name>
    <dbReference type="NCBI Taxonomy" id="1197861"/>
    <lineage>
        <taxon>Bacteria</taxon>
        <taxon>Pseudomonadati</taxon>
        <taxon>Pseudomonadota</taxon>
        <taxon>Alphaproteobacteria</taxon>
        <taxon>Rhodobacterales</taxon>
        <taxon>Paracoccaceae</taxon>
        <taxon>Paracoccus</taxon>
    </lineage>
</organism>
<dbReference type="AlphaFoldDB" id="A0A521DQE7"/>
<dbReference type="OrthoDB" id="8451664at2"/>
<protein>
    <submittedName>
        <fullName evidence="2">Uncharacterized protein</fullName>
    </submittedName>
</protein>
<evidence type="ECO:0000313" key="2">
    <source>
        <dbReference type="EMBL" id="SMO73959.1"/>
    </source>
</evidence>
<keyword evidence="1" id="KW-0732">Signal</keyword>
<sequence length="157" mass="17329">MLTRLCALAITLAGPAAANCVPPLMPVFSCNIMTDDQRVEICASVPDSDGISETFSYNFASGMALSELYFETPGYYFSTKYYRIREQAENTTGIGLAHGDTIYAVHLTGVDGGYVRAAQLHVYDNADDFQSDKGETETLRLYCAPDTVRVNWDFIRP</sequence>
<proteinExistence type="predicted"/>
<name>A0A521DQE7_9RHOB</name>
<accession>A0A521DQE7</accession>
<dbReference type="EMBL" id="FXTK01000009">
    <property type="protein sequence ID" value="SMO73959.1"/>
    <property type="molecule type" value="Genomic_DNA"/>
</dbReference>
<reference evidence="2 3" key="1">
    <citation type="submission" date="2017-05" db="EMBL/GenBank/DDBJ databases">
        <authorList>
            <person name="Varghese N."/>
            <person name="Submissions S."/>
        </authorList>
    </citation>
    <scope>NUCLEOTIDE SEQUENCE [LARGE SCALE GENOMIC DNA]</scope>
    <source>
        <strain evidence="2 3">DSM 100094</strain>
    </source>
</reference>
<feature type="chain" id="PRO_5021935221" evidence="1">
    <location>
        <begin position="19"/>
        <end position="157"/>
    </location>
</feature>
<evidence type="ECO:0000256" key="1">
    <source>
        <dbReference type="SAM" id="SignalP"/>
    </source>
</evidence>